<evidence type="ECO:0000313" key="3">
    <source>
        <dbReference type="Proteomes" id="UP000676565"/>
    </source>
</evidence>
<name>A0ABS5BWG8_9BACT</name>
<gene>
    <name evidence="2" type="ORF">J8F10_22475</name>
</gene>
<sequence>MNEAQAKVNSSVEVFDQNKLWKGEGRAGQEAYDWFLRRMSEGVLVEQAIADANSDKPKSLAFVNIETVHTRWVNNTSAFLTAADEQVQTRFSVPIADWMKDDERERDEAKNRWKPKAPEGGAWVVEIRGYTDHKGGRRFIEQSLLRNLQRTDTFAKDDAKVGRYIVGVPDPVKGKVSHPFVYTRGRFSTRNRANPRTSPNRTSMACSVAPASARSPVPVATAGRQAPCRAAFARFRNASRPPRERGPPSGVGGTAPTQRPSRPRGAAWGAPAAPPARLRAGETR</sequence>
<feature type="compositionally biased region" description="Low complexity" evidence="1">
    <location>
        <begin position="259"/>
        <end position="278"/>
    </location>
</feature>
<accession>A0ABS5BWG8</accession>
<keyword evidence="3" id="KW-1185">Reference proteome</keyword>
<protein>
    <submittedName>
        <fullName evidence="2">Uncharacterized protein</fullName>
    </submittedName>
</protein>
<organism evidence="2 3">
    <name type="scientific">Gemmata palustris</name>
    <dbReference type="NCBI Taxonomy" id="2822762"/>
    <lineage>
        <taxon>Bacteria</taxon>
        <taxon>Pseudomonadati</taxon>
        <taxon>Planctomycetota</taxon>
        <taxon>Planctomycetia</taxon>
        <taxon>Gemmatales</taxon>
        <taxon>Gemmataceae</taxon>
        <taxon>Gemmata</taxon>
    </lineage>
</organism>
<evidence type="ECO:0000256" key="1">
    <source>
        <dbReference type="SAM" id="MobiDB-lite"/>
    </source>
</evidence>
<comment type="caution">
    <text evidence="2">The sequence shown here is derived from an EMBL/GenBank/DDBJ whole genome shotgun (WGS) entry which is preliminary data.</text>
</comment>
<dbReference type="RefSeq" id="WP_210657644.1">
    <property type="nucleotide sequence ID" value="NZ_JAGKQQ010000001.1"/>
</dbReference>
<proteinExistence type="predicted"/>
<feature type="compositionally biased region" description="Polar residues" evidence="1">
    <location>
        <begin position="187"/>
        <end position="204"/>
    </location>
</feature>
<reference evidence="2 3" key="1">
    <citation type="submission" date="2021-04" db="EMBL/GenBank/DDBJ databases">
        <authorList>
            <person name="Ivanova A."/>
        </authorList>
    </citation>
    <scope>NUCLEOTIDE SEQUENCE [LARGE SCALE GENOMIC DNA]</scope>
    <source>
        <strain evidence="2 3">G18</strain>
    </source>
</reference>
<feature type="region of interest" description="Disordered" evidence="1">
    <location>
        <begin position="187"/>
        <end position="284"/>
    </location>
</feature>
<evidence type="ECO:0000313" key="2">
    <source>
        <dbReference type="EMBL" id="MBP3958031.1"/>
    </source>
</evidence>
<feature type="compositionally biased region" description="Low complexity" evidence="1">
    <location>
        <begin position="205"/>
        <end position="240"/>
    </location>
</feature>
<dbReference type="EMBL" id="JAGKQQ010000001">
    <property type="protein sequence ID" value="MBP3958031.1"/>
    <property type="molecule type" value="Genomic_DNA"/>
</dbReference>
<dbReference type="Proteomes" id="UP000676565">
    <property type="component" value="Unassembled WGS sequence"/>
</dbReference>